<organism evidence="2 3">
    <name type="scientific">Paenibacillus baimaensis</name>
    <dbReference type="NCBI Taxonomy" id="2982185"/>
    <lineage>
        <taxon>Bacteria</taxon>
        <taxon>Bacillati</taxon>
        <taxon>Bacillota</taxon>
        <taxon>Bacilli</taxon>
        <taxon>Bacillales</taxon>
        <taxon>Paenibacillaceae</taxon>
        <taxon>Paenibacillus</taxon>
    </lineage>
</organism>
<dbReference type="InterPro" id="IPR014617">
    <property type="entry name" value="YphA_Bacsu"/>
</dbReference>
<keyword evidence="1" id="KW-0812">Transmembrane</keyword>
<gene>
    <name evidence="2" type="ORF">OB236_27410</name>
</gene>
<evidence type="ECO:0000313" key="2">
    <source>
        <dbReference type="EMBL" id="MCU6795851.1"/>
    </source>
</evidence>
<feature type="transmembrane region" description="Helical" evidence="1">
    <location>
        <begin position="47"/>
        <end position="66"/>
    </location>
</feature>
<evidence type="ECO:0000313" key="3">
    <source>
        <dbReference type="Proteomes" id="UP001652445"/>
    </source>
</evidence>
<dbReference type="Proteomes" id="UP001652445">
    <property type="component" value="Unassembled WGS sequence"/>
</dbReference>
<feature type="transmembrane region" description="Helical" evidence="1">
    <location>
        <begin position="101"/>
        <end position="120"/>
    </location>
</feature>
<sequence length="206" mass="22730">MIITIILFVSGWKDFLLRGITSRVILLFFVLWIIGNCLVISLPFGTLAVWVPVLLIMVICILWRLPGALYHKLHIISVGALMGSLSFFMQETVQLMPASIYGNLELAMALSIGILAVITIKHPSAQIAAISIGLLLGEGYIIYINKRHVGIELGSLRLQDRWWLTLVVTRSLSIGLMYAFLAGKHGIISMTNVIKAGVKKISSKDD</sequence>
<proteinExistence type="predicted"/>
<dbReference type="Pfam" id="PF24124">
    <property type="entry name" value="YphA"/>
    <property type="match status" value="1"/>
</dbReference>
<feature type="transmembrane region" description="Helical" evidence="1">
    <location>
        <begin position="127"/>
        <end position="143"/>
    </location>
</feature>
<protein>
    <submittedName>
        <fullName evidence="2">Uncharacterized protein</fullName>
    </submittedName>
</protein>
<name>A0ABT2UPA5_9BACL</name>
<feature type="transmembrane region" description="Helical" evidence="1">
    <location>
        <begin position="73"/>
        <end position="89"/>
    </location>
</feature>
<comment type="caution">
    <text evidence="2">The sequence shown here is derived from an EMBL/GenBank/DDBJ whole genome shotgun (WGS) entry which is preliminary data.</text>
</comment>
<keyword evidence="1" id="KW-1133">Transmembrane helix</keyword>
<accession>A0ABT2UPA5</accession>
<evidence type="ECO:0000256" key="1">
    <source>
        <dbReference type="SAM" id="Phobius"/>
    </source>
</evidence>
<keyword evidence="3" id="KW-1185">Reference proteome</keyword>
<reference evidence="2 3" key="1">
    <citation type="submission" date="2022-09" db="EMBL/GenBank/DDBJ databases">
        <authorList>
            <person name="Han X.L."/>
            <person name="Wang Q."/>
            <person name="Lu T."/>
        </authorList>
    </citation>
    <scope>NUCLEOTIDE SEQUENCE [LARGE SCALE GENOMIC DNA]</scope>
    <source>
        <strain evidence="2 3">WQ 127069</strain>
    </source>
</reference>
<keyword evidence="1" id="KW-0472">Membrane</keyword>
<feature type="transmembrane region" description="Helical" evidence="1">
    <location>
        <begin position="163"/>
        <end position="181"/>
    </location>
</feature>
<feature type="transmembrane region" description="Helical" evidence="1">
    <location>
        <begin position="20"/>
        <end position="41"/>
    </location>
</feature>
<dbReference type="EMBL" id="JAOQIO010000095">
    <property type="protein sequence ID" value="MCU6795851.1"/>
    <property type="molecule type" value="Genomic_DNA"/>
</dbReference>